<dbReference type="PANTHER" id="PTHR33070">
    <property type="entry name" value="OS06G0725500 PROTEIN"/>
    <property type="match status" value="1"/>
</dbReference>
<dbReference type="AlphaFoldDB" id="A0A8T0R8J6"/>
<proteinExistence type="predicted"/>
<evidence type="ECO:0000313" key="2">
    <source>
        <dbReference type="Proteomes" id="UP000823388"/>
    </source>
</evidence>
<reference evidence="1" key="1">
    <citation type="submission" date="2020-05" db="EMBL/GenBank/DDBJ databases">
        <title>WGS assembly of Panicum virgatum.</title>
        <authorList>
            <person name="Lovell J.T."/>
            <person name="Jenkins J."/>
            <person name="Shu S."/>
            <person name="Juenger T.E."/>
            <person name="Schmutz J."/>
        </authorList>
    </citation>
    <scope>NUCLEOTIDE SEQUENCE</scope>
    <source>
        <strain evidence="1">AP13</strain>
    </source>
</reference>
<gene>
    <name evidence="1" type="ORF">PVAP13_6KG020200</name>
</gene>
<dbReference type="GO" id="GO:0048367">
    <property type="term" value="P:shoot system development"/>
    <property type="evidence" value="ECO:0007669"/>
    <property type="project" value="InterPro"/>
</dbReference>
<comment type="caution">
    <text evidence="1">The sequence shown here is derived from an EMBL/GenBank/DDBJ whole genome shotgun (WGS) entry which is preliminary data.</text>
</comment>
<protein>
    <submittedName>
        <fullName evidence="1">Uncharacterized protein</fullName>
    </submittedName>
</protein>
<dbReference type="GO" id="GO:0048364">
    <property type="term" value="P:root development"/>
    <property type="evidence" value="ECO:0007669"/>
    <property type="project" value="InterPro"/>
</dbReference>
<organism evidence="1 2">
    <name type="scientific">Panicum virgatum</name>
    <name type="common">Blackwell switchgrass</name>
    <dbReference type="NCBI Taxonomy" id="38727"/>
    <lineage>
        <taxon>Eukaryota</taxon>
        <taxon>Viridiplantae</taxon>
        <taxon>Streptophyta</taxon>
        <taxon>Embryophyta</taxon>
        <taxon>Tracheophyta</taxon>
        <taxon>Spermatophyta</taxon>
        <taxon>Magnoliopsida</taxon>
        <taxon>Liliopsida</taxon>
        <taxon>Poales</taxon>
        <taxon>Poaceae</taxon>
        <taxon>PACMAD clade</taxon>
        <taxon>Panicoideae</taxon>
        <taxon>Panicodae</taxon>
        <taxon>Paniceae</taxon>
        <taxon>Panicinae</taxon>
        <taxon>Panicum</taxon>
        <taxon>Panicum sect. Hiantes</taxon>
    </lineage>
</organism>
<dbReference type="Pfam" id="PF03087">
    <property type="entry name" value="BPS1"/>
    <property type="match status" value="1"/>
</dbReference>
<evidence type="ECO:0000313" key="1">
    <source>
        <dbReference type="EMBL" id="KAG2581239.1"/>
    </source>
</evidence>
<sequence>MAYHIRSASISSSPHSNEIDVYEQIQSMKATISSSSVTTGTMCNGFRKLGDIYNYIGELACLPSSKITWQMKAVEQELEHSLVLLDLCNTMQESFGELKENILEMQLVLKRGDDAAVQVMIQSHIRLVKKAQKQFKKITKKFAAVDQESCKVVKLLSEAREVAVSMVESSLHLLTRQIATSRSSKWYQVSKTFQKSRVVCREEQWSWS</sequence>
<dbReference type="PANTHER" id="PTHR33070:SF117">
    <property type="match status" value="1"/>
</dbReference>
<dbReference type="InterPro" id="IPR004320">
    <property type="entry name" value="BPS1_pln"/>
</dbReference>
<name>A0A8T0R8J6_PANVG</name>
<keyword evidence="2" id="KW-1185">Reference proteome</keyword>
<dbReference type="EMBL" id="CM029047">
    <property type="protein sequence ID" value="KAG2581239.1"/>
    <property type="molecule type" value="Genomic_DNA"/>
</dbReference>
<accession>A0A8T0R8J6</accession>
<dbReference type="Proteomes" id="UP000823388">
    <property type="component" value="Chromosome 6K"/>
</dbReference>